<gene>
    <name evidence="1" type="ORF">C8E03_102555</name>
</gene>
<reference evidence="1 2" key="1">
    <citation type="submission" date="2018-05" db="EMBL/GenBank/DDBJ databases">
        <title>Genomic Encyclopedia of Type Strains, Phase IV (KMG-IV): sequencing the most valuable type-strain genomes for metagenomic binning, comparative biology and taxonomic classification.</title>
        <authorList>
            <person name="Goeker M."/>
        </authorList>
    </citation>
    <scope>NUCLEOTIDE SEQUENCE [LARGE SCALE GENOMIC DNA]</scope>
    <source>
        <strain evidence="1 2">DSM 28816</strain>
    </source>
</reference>
<dbReference type="NCBIfam" id="TIGR01560">
    <property type="entry name" value="put_DNA_pack"/>
    <property type="match status" value="1"/>
</dbReference>
<sequence length="91" mass="10521">MVVTLEEIKEYVRIDSIGEDDFLLGLCATSESLCSDILHRTFDKMEEVPDTVKTAVLYGISYLYENREQADFKDLTLMLKCLLFGQRDEVF</sequence>
<evidence type="ECO:0000313" key="1">
    <source>
        <dbReference type="EMBL" id="PXV93780.1"/>
    </source>
</evidence>
<evidence type="ECO:0000313" key="2">
    <source>
        <dbReference type="Proteomes" id="UP000247523"/>
    </source>
</evidence>
<accession>A0A318EW57</accession>
<proteinExistence type="predicted"/>
<dbReference type="AlphaFoldDB" id="A0A318EW57"/>
<dbReference type="RefSeq" id="WP_110290630.1">
    <property type="nucleotide sequence ID" value="NZ_QICS01000002.1"/>
</dbReference>
<dbReference type="Pfam" id="PF05135">
    <property type="entry name" value="Phage_connect_1"/>
    <property type="match status" value="1"/>
</dbReference>
<comment type="caution">
    <text evidence="1">The sequence shown here is derived from an EMBL/GenBank/DDBJ whole genome shotgun (WGS) entry which is preliminary data.</text>
</comment>
<dbReference type="EMBL" id="QICS01000002">
    <property type="protein sequence ID" value="PXV93780.1"/>
    <property type="molecule type" value="Genomic_DNA"/>
</dbReference>
<dbReference type="Gene3D" id="1.10.3230.30">
    <property type="entry name" value="Phage gp6-like head-tail connector protein"/>
    <property type="match status" value="1"/>
</dbReference>
<organism evidence="1 2">
    <name type="scientific">Lachnotalea glycerini</name>
    <dbReference type="NCBI Taxonomy" id="1763509"/>
    <lineage>
        <taxon>Bacteria</taxon>
        <taxon>Bacillati</taxon>
        <taxon>Bacillota</taxon>
        <taxon>Clostridia</taxon>
        <taxon>Lachnospirales</taxon>
        <taxon>Lachnospiraceae</taxon>
        <taxon>Lachnotalea</taxon>
    </lineage>
</organism>
<name>A0A318EW57_9FIRM</name>
<protein>
    <submittedName>
        <fullName evidence="1">Putative phage protein (Predicted DNA packaging)</fullName>
    </submittedName>
</protein>
<dbReference type="Proteomes" id="UP000247523">
    <property type="component" value="Unassembled WGS sequence"/>
</dbReference>
<dbReference type="InterPro" id="IPR006450">
    <property type="entry name" value="Phage_HK97_gp6-like"/>
</dbReference>
<dbReference type="CDD" id="cd08054">
    <property type="entry name" value="gp6"/>
    <property type="match status" value="1"/>
</dbReference>
<dbReference type="InterPro" id="IPR021146">
    <property type="entry name" value="Phage_gp6-like_head-tail"/>
</dbReference>